<evidence type="ECO:0000313" key="3">
    <source>
        <dbReference type="Proteomes" id="UP000324632"/>
    </source>
</evidence>
<evidence type="ECO:0000256" key="1">
    <source>
        <dbReference type="SAM" id="SignalP"/>
    </source>
</evidence>
<feature type="chain" id="PRO_5022884033" evidence="1">
    <location>
        <begin position="21"/>
        <end position="216"/>
    </location>
</feature>
<accession>A0A5A9PL95</accession>
<dbReference type="Proteomes" id="UP000324632">
    <property type="component" value="Chromosome 4"/>
</dbReference>
<evidence type="ECO:0000313" key="2">
    <source>
        <dbReference type="EMBL" id="KAA0722575.1"/>
    </source>
</evidence>
<protein>
    <submittedName>
        <fullName evidence="2">Glutamate receptor ionotropic, NMDA 2A</fullName>
    </submittedName>
</protein>
<sequence length="216" mass="23297">MMGAVVRFTILWAFLGWSQAAEKPPSLSVAVILGQTPAVSESAMRPVRGVGAPLEVTVLSVQVNQTDPGSMLTHLCDLMSRQRLHGLVYGDGSDQESVAQMLDFVSSQTAMPILGIHGGAAMTMAEKVPEIPPDSAPEHLQVDRLFTDLDPFGQHQMVTDPKPAPEFLEPAASEFPLDSTGVAVVTLALAWLWHPHGHLTCRMDPSCHGPSEPWCR</sequence>
<proteinExistence type="predicted"/>
<dbReference type="AlphaFoldDB" id="A0A5A9PL95"/>
<keyword evidence="1" id="KW-0732">Signal</keyword>
<keyword evidence="2" id="KW-0675">Receptor</keyword>
<organism evidence="2 3">
    <name type="scientific">Triplophysa tibetana</name>
    <dbReference type="NCBI Taxonomy" id="1572043"/>
    <lineage>
        <taxon>Eukaryota</taxon>
        <taxon>Metazoa</taxon>
        <taxon>Chordata</taxon>
        <taxon>Craniata</taxon>
        <taxon>Vertebrata</taxon>
        <taxon>Euteleostomi</taxon>
        <taxon>Actinopterygii</taxon>
        <taxon>Neopterygii</taxon>
        <taxon>Teleostei</taxon>
        <taxon>Ostariophysi</taxon>
        <taxon>Cypriniformes</taxon>
        <taxon>Nemacheilidae</taxon>
        <taxon>Triplophysa</taxon>
    </lineage>
</organism>
<keyword evidence="3" id="KW-1185">Reference proteome</keyword>
<dbReference type="Gene3D" id="3.40.50.2300">
    <property type="match status" value="1"/>
</dbReference>
<dbReference type="EMBL" id="SOYY01000004">
    <property type="protein sequence ID" value="KAA0722575.1"/>
    <property type="molecule type" value="Genomic_DNA"/>
</dbReference>
<reference evidence="2 3" key="1">
    <citation type="journal article" date="2019" name="Mol. Ecol. Resour.">
        <title>Chromosome-level genome assembly of Triplophysa tibetana, a fish adapted to the harsh high-altitude environment of the Tibetan Plateau.</title>
        <authorList>
            <person name="Yang X."/>
            <person name="Liu H."/>
            <person name="Ma Z."/>
            <person name="Zou Y."/>
            <person name="Zou M."/>
            <person name="Mao Y."/>
            <person name="Li X."/>
            <person name="Wang H."/>
            <person name="Chen T."/>
            <person name="Wang W."/>
            <person name="Yang R."/>
        </authorList>
    </citation>
    <scope>NUCLEOTIDE SEQUENCE [LARGE SCALE GENOMIC DNA]</scope>
    <source>
        <strain evidence="2">TTIB1903HZAU</strain>
        <tissue evidence="2">Muscle</tissue>
    </source>
</reference>
<comment type="caution">
    <text evidence="2">The sequence shown here is derived from an EMBL/GenBank/DDBJ whole genome shotgun (WGS) entry which is preliminary data.</text>
</comment>
<feature type="signal peptide" evidence="1">
    <location>
        <begin position="1"/>
        <end position="20"/>
    </location>
</feature>
<name>A0A5A9PL95_9TELE</name>
<gene>
    <name evidence="2" type="ORF">E1301_Tti011950</name>
</gene>